<organism evidence="2 3">
    <name type="scientific">Phytohabitans aurantiacus</name>
    <dbReference type="NCBI Taxonomy" id="3016789"/>
    <lineage>
        <taxon>Bacteria</taxon>
        <taxon>Bacillati</taxon>
        <taxon>Actinomycetota</taxon>
        <taxon>Actinomycetes</taxon>
        <taxon>Micromonosporales</taxon>
        <taxon>Micromonosporaceae</taxon>
    </lineage>
</organism>
<feature type="compositionally biased region" description="Basic and acidic residues" evidence="1">
    <location>
        <begin position="56"/>
        <end position="66"/>
    </location>
</feature>
<gene>
    <name evidence="2" type="ORF">Pa4123_03210</name>
</gene>
<dbReference type="InterPro" id="IPR028037">
    <property type="entry name" value="Antitoxin_Rv0909/MT0933"/>
</dbReference>
<evidence type="ECO:0000313" key="3">
    <source>
        <dbReference type="Proteomes" id="UP001144280"/>
    </source>
</evidence>
<accession>A0ABQ5QL79</accession>
<proteinExistence type="predicted"/>
<evidence type="ECO:0000256" key="1">
    <source>
        <dbReference type="SAM" id="MobiDB-lite"/>
    </source>
</evidence>
<comment type="caution">
    <text evidence="2">The sequence shown here is derived from an EMBL/GenBank/DDBJ whole genome shotgun (WGS) entry which is preliminary data.</text>
</comment>
<sequence>MGIADSFREKAEQAVDKIGADRVKDGVEKAGDKLDDATGGKYAEHVDKGQNAASDYIDRMDDDPRQ</sequence>
<dbReference type="EMBL" id="BSDI01000001">
    <property type="protein sequence ID" value="GLH95049.1"/>
    <property type="molecule type" value="Genomic_DNA"/>
</dbReference>
<evidence type="ECO:0000313" key="2">
    <source>
        <dbReference type="EMBL" id="GLH95049.1"/>
    </source>
</evidence>
<keyword evidence="3" id="KW-1185">Reference proteome</keyword>
<reference evidence="2" key="1">
    <citation type="submission" date="2022-12" db="EMBL/GenBank/DDBJ databases">
        <title>New Phytohabitans aurantiacus sp. RD004123 nov., an actinomycete isolated from soil.</title>
        <authorList>
            <person name="Triningsih D.W."/>
            <person name="Harunari E."/>
            <person name="Igarashi Y."/>
        </authorList>
    </citation>
    <scope>NUCLEOTIDE SEQUENCE</scope>
    <source>
        <strain evidence="2">RD004123</strain>
    </source>
</reference>
<protein>
    <submittedName>
        <fullName evidence="2">Kanamycin biosynthetic protein</fullName>
    </submittedName>
</protein>
<feature type="region of interest" description="Disordered" evidence="1">
    <location>
        <begin position="30"/>
        <end position="66"/>
    </location>
</feature>
<dbReference type="Pfam" id="PF14013">
    <property type="entry name" value="MT0933_antitox"/>
    <property type="match status" value="1"/>
</dbReference>
<feature type="compositionally biased region" description="Basic and acidic residues" evidence="1">
    <location>
        <begin position="30"/>
        <end position="48"/>
    </location>
</feature>
<name>A0ABQ5QL79_9ACTN</name>
<dbReference type="RefSeq" id="WP_281891914.1">
    <property type="nucleotide sequence ID" value="NZ_BSDI01000001.1"/>
</dbReference>
<dbReference type="Proteomes" id="UP001144280">
    <property type="component" value="Unassembled WGS sequence"/>
</dbReference>